<dbReference type="Pfam" id="PF00005">
    <property type="entry name" value="ABC_tran"/>
    <property type="match status" value="1"/>
</dbReference>
<feature type="transmembrane region" description="Helical" evidence="8">
    <location>
        <begin position="52"/>
        <end position="72"/>
    </location>
</feature>
<reference evidence="11" key="1">
    <citation type="submission" date="2021-01" db="EMBL/GenBank/DDBJ databases">
        <title>Modified the classification status of verrucomicrobia.</title>
        <authorList>
            <person name="Feng X."/>
        </authorList>
    </citation>
    <scope>NUCLEOTIDE SEQUENCE</scope>
    <source>
        <strain evidence="11">5K15</strain>
    </source>
</reference>
<dbReference type="GO" id="GO:0005886">
    <property type="term" value="C:plasma membrane"/>
    <property type="evidence" value="ECO:0007669"/>
    <property type="project" value="UniProtKB-SubCell"/>
</dbReference>
<sequence length="573" mass="64030">MKTILRIFSYLGKYPKLASAQLVCAILMTLMLLAFPMMTGRVKREVIDNGEIGSLLPFMIVVVVAFFARDFFNFLRILINNTFEQKAVYDLRSQLYNKLQRLRLKWFDERRTGDIMTRVAEDVPQMERVLIDGIEQGLIAVLQILIVTIFLMTRSPILAISALAPIPLLIIGAWLYTRHAATRYRIVRKATGEMNAMLHDNIAGIRQIKSYAAEDEEHKSFNETSGRVRDANLTVMKAWALYSPSMSFFNSIGYTLVLGVGAWEIHNGRMGSDVLLEFFTIIWALYDPITRLHQLNQMTQSSRAAAERVFTILDEDDEVHATDGNPLPQPLRGHVKITDLNFSYSDERTLHGVSLEAKPGQTIALVGSTGAGKSTIVNLLCRFYEYDEGSITIDGVELNQTNKASLRSAIGYVTQDPFLFNGPVRENLYLAQRDASDEAMWQALAAANADGFVRALPEGLDTVVGERGVKLSGGERQRLSIARALLKNPPILLLDEATASVDSQTELLIQQALDRLMENRTAFVIAHRLSTIRNADVIHVLDKGRVIESGTHHELLALGGKYAELSKQAFLAE</sequence>
<dbReference type="Gene3D" id="1.20.1560.10">
    <property type="entry name" value="ABC transporter type 1, transmembrane domain"/>
    <property type="match status" value="1"/>
</dbReference>
<evidence type="ECO:0000256" key="3">
    <source>
        <dbReference type="ARBA" id="ARBA00022692"/>
    </source>
</evidence>
<dbReference type="PANTHER" id="PTHR43394">
    <property type="entry name" value="ATP-DEPENDENT PERMEASE MDL1, MITOCHONDRIAL"/>
    <property type="match status" value="1"/>
</dbReference>
<keyword evidence="4" id="KW-0547">Nucleotide-binding</keyword>
<dbReference type="EMBL" id="JAENIG010000001">
    <property type="protein sequence ID" value="MBK1853411.1"/>
    <property type="molecule type" value="Genomic_DNA"/>
</dbReference>
<keyword evidence="12" id="KW-1185">Reference proteome</keyword>
<dbReference type="InterPro" id="IPR003439">
    <property type="entry name" value="ABC_transporter-like_ATP-bd"/>
</dbReference>
<evidence type="ECO:0000256" key="7">
    <source>
        <dbReference type="ARBA" id="ARBA00023136"/>
    </source>
</evidence>
<evidence type="ECO:0000313" key="12">
    <source>
        <dbReference type="Proteomes" id="UP000634206"/>
    </source>
</evidence>
<evidence type="ECO:0000259" key="10">
    <source>
        <dbReference type="PROSITE" id="PS50929"/>
    </source>
</evidence>
<evidence type="ECO:0000259" key="9">
    <source>
        <dbReference type="PROSITE" id="PS50893"/>
    </source>
</evidence>
<keyword evidence="3 8" id="KW-0812">Transmembrane</keyword>
<dbReference type="GO" id="GO:0016887">
    <property type="term" value="F:ATP hydrolysis activity"/>
    <property type="evidence" value="ECO:0007669"/>
    <property type="project" value="InterPro"/>
</dbReference>
<evidence type="ECO:0000256" key="4">
    <source>
        <dbReference type="ARBA" id="ARBA00022741"/>
    </source>
</evidence>
<feature type="transmembrane region" description="Helical" evidence="8">
    <location>
        <begin position="133"/>
        <end position="151"/>
    </location>
</feature>
<dbReference type="FunFam" id="3.40.50.300:FF:000287">
    <property type="entry name" value="Multidrug ABC transporter ATP-binding protein"/>
    <property type="match status" value="1"/>
</dbReference>
<feature type="domain" description="ABC transmembrane type-1" evidence="10">
    <location>
        <begin position="22"/>
        <end position="301"/>
    </location>
</feature>
<dbReference type="SMART" id="SM00382">
    <property type="entry name" value="AAA"/>
    <property type="match status" value="1"/>
</dbReference>
<evidence type="ECO:0000313" key="11">
    <source>
        <dbReference type="EMBL" id="MBK1853411.1"/>
    </source>
</evidence>
<dbReference type="RefSeq" id="WP_309488009.1">
    <property type="nucleotide sequence ID" value="NZ_JAENIG010000001.1"/>
</dbReference>
<dbReference type="PROSITE" id="PS50893">
    <property type="entry name" value="ABC_TRANSPORTER_2"/>
    <property type="match status" value="1"/>
</dbReference>
<dbReference type="CDD" id="cd18778">
    <property type="entry name" value="ABC_6TM_exporter_like"/>
    <property type="match status" value="1"/>
</dbReference>
<name>A0AAE2S956_9BACT</name>
<organism evidence="11 12">
    <name type="scientific">Oceaniferula flava</name>
    <dbReference type="NCBI Taxonomy" id="2800421"/>
    <lineage>
        <taxon>Bacteria</taxon>
        <taxon>Pseudomonadati</taxon>
        <taxon>Verrucomicrobiota</taxon>
        <taxon>Verrucomicrobiia</taxon>
        <taxon>Verrucomicrobiales</taxon>
        <taxon>Verrucomicrobiaceae</taxon>
        <taxon>Oceaniferula</taxon>
    </lineage>
</organism>
<dbReference type="InterPro" id="IPR017871">
    <property type="entry name" value="ABC_transporter-like_CS"/>
</dbReference>
<feature type="transmembrane region" description="Helical" evidence="8">
    <location>
        <begin position="157"/>
        <end position="176"/>
    </location>
</feature>
<dbReference type="InterPro" id="IPR027417">
    <property type="entry name" value="P-loop_NTPase"/>
</dbReference>
<evidence type="ECO:0000256" key="1">
    <source>
        <dbReference type="ARBA" id="ARBA00004651"/>
    </source>
</evidence>
<dbReference type="GO" id="GO:0005524">
    <property type="term" value="F:ATP binding"/>
    <property type="evidence" value="ECO:0007669"/>
    <property type="project" value="UniProtKB-KW"/>
</dbReference>
<dbReference type="AlphaFoldDB" id="A0AAE2S956"/>
<dbReference type="InterPro" id="IPR011527">
    <property type="entry name" value="ABC1_TM_dom"/>
</dbReference>
<keyword evidence="7 8" id="KW-0472">Membrane</keyword>
<dbReference type="Pfam" id="PF00664">
    <property type="entry name" value="ABC_membrane"/>
    <property type="match status" value="1"/>
</dbReference>
<comment type="subcellular location">
    <subcellularLocation>
        <location evidence="1">Cell membrane</location>
        <topology evidence="1">Multi-pass membrane protein</topology>
    </subcellularLocation>
</comment>
<dbReference type="InterPro" id="IPR039421">
    <property type="entry name" value="Type_1_exporter"/>
</dbReference>
<dbReference type="PANTHER" id="PTHR43394:SF1">
    <property type="entry name" value="ATP-BINDING CASSETTE SUB-FAMILY B MEMBER 10, MITOCHONDRIAL"/>
    <property type="match status" value="1"/>
</dbReference>
<proteinExistence type="predicted"/>
<accession>A0AAE2S956</accession>
<feature type="transmembrane region" description="Helical" evidence="8">
    <location>
        <begin position="20"/>
        <end position="40"/>
    </location>
</feature>
<dbReference type="Gene3D" id="3.40.50.300">
    <property type="entry name" value="P-loop containing nucleotide triphosphate hydrolases"/>
    <property type="match status" value="1"/>
</dbReference>
<evidence type="ECO:0000256" key="6">
    <source>
        <dbReference type="ARBA" id="ARBA00022989"/>
    </source>
</evidence>
<dbReference type="PROSITE" id="PS00211">
    <property type="entry name" value="ABC_TRANSPORTER_1"/>
    <property type="match status" value="1"/>
</dbReference>
<evidence type="ECO:0000256" key="2">
    <source>
        <dbReference type="ARBA" id="ARBA00022448"/>
    </source>
</evidence>
<dbReference type="InterPro" id="IPR003593">
    <property type="entry name" value="AAA+_ATPase"/>
</dbReference>
<dbReference type="SUPFAM" id="SSF90123">
    <property type="entry name" value="ABC transporter transmembrane region"/>
    <property type="match status" value="1"/>
</dbReference>
<dbReference type="PROSITE" id="PS50929">
    <property type="entry name" value="ABC_TM1F"/>
    <property type="match status" value="1"/>
</dbReference>
<keyword evidence="5 11" id="KW-0067">ATP-binding</keyword>
<dbReference type="GO" id="GO:0015421">
    <property type="term" value="F:ABC-type oligopeptide transporter activity"/>
    <property type="evidence" value="ECO:0007669"/>
    <property type="project" value="TreeGrafter"/>
</dbReference>
<dbReference type="Proteomes" id="UP000634206">
    <property type="component" value="Unassembled WGS sequence"/>
</dbReference>
<evidence type="ECO:0000256" key="8">
    <source>
        <dbReference type="SAM" id="Phobius"/>
    </source>
</evidence>
<feature type="domain" description="ABC transporter" evidence="9">
    <location>
        <begin position="335"/>
        <end position="568"/>
    </location>
</feature>
<dbReference type="InterPro" id="IPR036640">
    <property type="entry name" value="ABC1_TM_sf"/>
</dbReference>
<dbReference type="SUPFAM" id="SSF52540">
    <property type="entry name" value="P-loop containing nucleoside triphosphate hydrolases"/>
    <property type="match status" value="1"/>
</dbReference>
<gene>
    <name evidence="11" type="ORF">JIN83_00415</name>
</gene>
<keyword evidence="2" id="KW-0813">Transport</keyword>
<comment type="caution">
    <text evidence="11">The sequence shown here is derived from an EMBL/GenBank/DDBJ whole genome shotgun (WGS) entry which is preliminary data.</text>
</comment>
<keyword evidence="6 8" id="KW-1133">Transmembrane helix</keyword>
<evidence type="ECO:0000256" key="5">
    <source>
        <dbReference type="ARBA" id="ARBA00022840"/>
    </source>
</evidence>
<protein>
    <submittedName>
        <fullName evidence="11">ABC transporter ATP-binding protein</fullName>
    </submittedName>
</protein>